<gene>
    <name evidence="3" type="ORF">GO495_04465</name>
</gene>
<name>A0A6N8J3N5_9BACT</name>
<evidence type="ECO:0000313" key="3">
    <source>
        <dbReference type="EMBL" id="MVT39825.1"/>
    </source>
</evidence>
<protein>
    <recommendedName>
        <fullName evidence="2">Cytochrome C Planctomycete-type domain-containing protein</fullName>
    </recommendedName>
</protein>
<dbReference type="InterPro" id="IPR036909">
    <property type="entry name" value="Cyt_c-like_dom_sf"/>
</dbReference>
<dbReference type="Gene3D" id="1.10.760.10">
    <property type="entry name" value="Cytochrome c-like domain"/>
    <property type="match status" value="1"/>
</dbReference>
<dbReference type="AlphaFoldDB" id="A0A6N8J3N5"/>
<dbReference type="InterPro" id="IPR011429">
    <property type="entry name" value="Cyt_c_Planctomycete-type"/>
</dbReference>
<dbReference type="PROSITE" id="PS51257">
    <property type="entry name" value="PROKAR_LIPOPROTEIN"/>
    <property type="match status" value="1"/>
</dbReference>
<organism evidence="3 4">
    <name type="scientific">Chitinophaga oryziterrae</name>
    <dbReference type="NCBI Taxonomy" id="1031224"/>
    <lineage>
        <taxon>Bacteria</taxon>
        <taxon>Pseudomonadati</taxon>
        <taxon>Bacteroidota</taxon>
        <taxon>Chitinophagia</taxon>
        <taxon>Chitinophagales</taxon>
        <taxon>Chitinophagaceae</taxon>
        <taxon>Chitinophaga</taxon>
    </lineage>
</organism>
<keyword evidence="1" id="KW-0732">Signal</keyword>
<dbReference type="GO" id="GO:0009055">
    <property type="term" value="F:electron transfer activity"/>
    <property type="evidence" value="ECO:0007669"/>
    <property type="project" value="InterPro"/>
</dbReference>
<feature type="chain" id="PRO_5026838172" description="Cytochrome C Planctomycete-type domain-containing protein" evidence="1">
    <location>
        <begin position="27"/>
        <end position="131"/>
    </location>
</feature>
<dbReference type="GO" id="GO:0020037">
    <property type="term" value="F:heme binding"/>
    <property type="evidence" value="ECO:0007669"/>
    <property type="project" value="InterPro"/>
</dbReference>
<feature type="domain" description="Cytochrome C Planctomycete-type" evidence="2">
    <location>
        <begin position="62"/>
        <end position="106"/>
    </location>
</feature>
<dbReference type="OrthoDB" id="1524066at2"/>
<sequence length="131" mass="13595">MKKVLLPLAAMIIVCNLMMVSSCSKSNEADLAADTTGTGGSSCDTVNMKYATNVQPIISSYCYGCHGNGSASGGISLDSYASLKTQADNGNLIAVITHAAGYPAMPQGAAKLSDCNINIIKDWINRGTQNN</sequence>
<dbReference type="EMBL" id="WRXO01000001">
    <property type="protein sequence ID" value="MVT39825.1"/>
    <property type="molecule type" value="Genomic_DNA"/>
</dbReference>
<comment type="caution">
    <text evidence="3">The sequence shown here is derived from an EMBL/GenBank/DDBJ whole genome shotgun (WGS) entry which is preliminary data.</text>
</comment>
<dbReference type="RefSeq" id="WP_157298472.1">
    <property type="nucleotide sequence ID" value="NZ_BAAAZB010000005.1"/>
</dbReference>
<evidence type="ECO:0000256" key="1">
    <source>
        <dbReference type="SAM" id="SignalP"/>
    </source>
</evidence>
<dbReference type="SUPFAM" id="SSF46626">
    <property type="entry name" value="Cytochrome c"/>
    <property type="match status" value="1"/>
</dbReference>
<accession>A0A6N8J3N5</accession>
<keyword evidence="4" id="KW-1185">Reference proteome</keyword>
<reference evidence="3 4" key="1">
    <citation type="submission" date="2019-12" db="EMBL/GenBank/DDBJ databases">
        <title>The draft genomic sequence of strain Chitinophaga oryziterrae JCM 16595.</title>
        <authorList>
            <person name="Zhang X."/>
        </authorList>
    </citation>
    <scope>NUCLEOTIDE SEQUENCE [LARGE SCALE GENOMIC DNA]</scope>
    <source>
        <strain evidence="3 4">JCM 16595</strain>
    </source>
</reference>
<dbReference type="Pfam" id="PF07635">
    <property type="entry name" value="PSCyt1"/>
    <property type="match status" value="1"/>
</dbReference>
<dbReference type="Proteomes" id="UP000468388">
    <property type="component" value="Unassembled WGS sequence"/>
</dbReference>
<proteinExistence type="predicted"/>
<evidence type="ECO:0000259" key="2">
    <source>
        <dbReference type="Pfam" id="PF07635"/>
    </source>
</evidence>
<evidence type="ECO:0000313" key="4">
    <source>
        <dbReference type="Proteomes" id="UP000468388"/>
    </source>
</evidence>
<feature type="signal peptide" evidence="1">
    <location>
        <begin position="1"/>
        <end position="26"/>
    </location>
</feature>